<keyword evidence="5" id="KW-0819">tRNA processing</keyword>
<dbReference type="InParanoid" id="A3LNH6"/>
<evidence type="ECO:0000256" key="11">
    <source>
        <dbReference type="SAM" id="MobiDB-lite"/>
    </source>
</evidence>
<evidence type="ECO:0000256" key="4">
    <source>
        <dbReference type="ARBA" id="ARBA00012477"/>
    </source>
</evidence>
<reference evidence="13 14" key="1">
    <citation type="journal article" date="2007" name="Nat. Biotechnol.">
        <title>Genome sequence of the lignocellulose-bioconverting and xylose-fermenting yeast Pichia stipitis.</title>
        <authorList>
            <person name="Jeffries T.W."/>
            <person name="Grigoriev I.V."/>
            <person name="Grimwood J."/>
            <person name="Laplaza J.M."/>
            <person name="Aerts A."/>
            <person name="Salamov A."/>
            <person name="Schmutz J."/>
            <person name="Lindquist E."/>
            <person name="Dehal P."/>
            <person name="Shapiro H."/>
            <person name="Jin Y.S."/>
            <person name="Passoth V."/>
            <person name="Richardson P.M."/>
        </authorList>
    </citation>
    <scope>NUCLEOTIDE SEQUENCE [LARGE SCALE GENOMIC DNA]</scope>
    <source>
        <strain evidence="14">ATCC 58785 / CBS 6054 / NBRC 10063 / NRRL Y-11545</strain>
    </source>
</reference>
<keyword evidence="9" id="KW-0378">Hydrolase</keyword>
<evidence type="ECO:0000256" key="5">
    <source>
        <dbReference type="ARBA" id="ARBA00022694"/>
    </source>
</evidence>
<accession>A3LNH6</accession>
<dbReference type="eggNOG" id="KOG2121">
    <property type="taxonomic scope" value="Eukaryota"/>
</dbReference>
<comment type="cofactor">
    <cofactor evidence="2">
        <name>Zn(2+)</name>
        <dbReference type="ChEBI" id="CHEBI:29105"/>
    </cofactor>
</comment>
<comment type="similarity">
    <text evidence="3">Belongs to the RNase Z family.</text>
</comment>
<dbReference type="SUPFAM" id="SSF56281">
    <property type="entry name" value="Metallo-hydrolase/oxidoreductase"/>
    <property type="match status" value="2"/>
</dbReference>
<evidence type="ECO:0000256" key="2">
    <source>
        <dbReference type="ARBA" id="ARBA00001947"/>
    </source>
</evidence>
<dbReference type="EMBL" id="CP000496">
    <property type="protein sequence ID" value="ABN64334.2"/>
    <property type="molecule type" value="Genomic_DNA"/>
</dbReference>
<dbReference type="KEGG" id="pic:PICST_65151"/>
<sequence length="871" mass="99231">MFTISTVSHITADTKHPLVMLTSREGYKYLFGKVPEGTQRVLNENKFKLAKLKSLFLTGTLSSWSDIGGLPGLFLTLSDSSKKGIDVFTNSKSLLSYVVSTWRCFVFRKGAELKLFDTNEENIIGDNNLVIRPIKIASNVENINQDSAVAKRLAVQMKKLVSLMFPKDTSKVNDRDPNSYKSDPTETDIHTHVRIPEPQALLPTAQQSAVSYLVRFLPIRGKFDPVKAKSLGLQPGANYRKLSQGVAVENDQGVLIQPQQVVADPKTFPKLLILDIPNKSYLDNSLGSDKWFEKNDDLGEEEVGIVYHFLGDDVDFETPAYQDFIAKFPRDSKHIISHPKLANNTLVFKRSAIDVLTLKCIMKDNFNLPHIEPYESLPEGSVFKLHQLQQFHVQSSGVEVDTSLIQSDSWESIYNENIAGLNLPDVNLGDIVDSEPSTLDALSGSLKDQVHIVTLGTGSALPSLHRNVISTLVRIPYHSSQGDIRFNSILLDGGENTLGTFSRNFGHNMGEQARKVMKELSLIYLSHLHADHHLGIVSVINEWFLVNNEDHRKLYLIVPWQYETFISEWYKLEGQLNDSVNLDRIEFLSCEDFLPDRLPKYHKIDIDDFEYLYDNNDLNRIVAKSPLEPLNRSAISRLFADLRIKEIATVRALHCAWAYSVSITFDLEDNESFKVSYSGDTRPNPKFVDIGRDSDLLIHESSLDNELIEEAIAKKHSTMIEAINVARYMNCSKLILTHFSTRYSNKTNTVRNSEALIALSQSLNNYLTKYRVSPNIFALEGQAYPIKSYDELDICYGYDFMNYRFKDLHLQKQKMDLIYDTFEAEEDDDKKERETSKQREKQEVRRMQRLQSKNSVHKKRKVSGSEDEEDQ</sequence>
<keyword evidence="7" id="KW-0479">Metal-binding</keyword>
<dbReference type="AlphaFoldDB" id="A3LNH6"/>
<dbReference type="GO" id="GO:1990180">
    <property type="term" value="P:mitochondrial tRNA 3'-end processing"/>
    <property type="evidence" value="ECO:0007669"/>
    <property type="project" value="EnsemblFungi"/>
</dbReference>
<dbReference type="EC" id="3.1.26.11" evidence="4"/>
<feature type="region of interest" description="Disordered" evidence="11">
    <location>
        <begin position="825"/>
        <end position="871"/>
    </location>
</feature>
<feature type="compositionally biased region" description="Basic and acidic residues" evidence="11">
    <location>
        <begin position="830"/>
        <end position="846"/>
    </location>
</feature>
<dbReference type="OMA" id="MSHCKHT"/>
<dbReference type="GO" id="GO:0046872">
    <property type="term" value="F:metal ion binding"/>
    <property type="evidence" value="ECO:0007669"/>
    <property type="project" value="UniProtKB-KW"/>
</dbReference>
<organism evidence="13 14">
    <name type="scientific">Scheffersomyces stipitis (strain ATCC 58785 / CBS 6054 / NBRC 10063 / NRRL Y-11545)</name>
    <name type="common">Yeast</name>
    <name type="synonym">Pichia stipitis</name>
    <dbReference type="NCBI Taxonomy" id="322104"/>
    <lineage>
        <taxon>Eukaryota</taxon>
        <taxon>Fungi</taxon>
        <taxon>Dikarya</taxon>
        <taxon>Ascomycota</taxon>
        <taxon>Saccharomycotina</taxon>
        <taxon>Pichiomycetes</taxon>
        <taxon>Debaryomycetaceae</taxon>
        <taxon>Scheffersomyces</taxon>
    </lineage>
</organism>
<keyword evidence="10" id="KW-0862">Zinc</keyword>
<dbReference type="InterPro" id="IPR036866">
    <property type="entry name" value="RibonucZ/Hydroxyglut_hydro"/>
</dbReference>
<dbReference type="Proteomes" id="UP000002258">
    <property type="component" value="Chromosome 2"/>
</dbReference>
<dbReference type="OrthoDB" id="527344at2759"/>
<evidence type="ECO:0000313" key="14">
    <source>
        <dbReference type="Proteomes" id="UP000002258"/>
    </source>
</evidence>
<evidence type="ECO:0000313" key="13">
    <source>
        <dbReference type="EMBL" id="ABN64334.2"/>
    </source>
</evidence>
<evidence type="ECO:0000256" key="9">
    <source>
        <dbReference type="ARBA" id="ARBA00022801"/>
    </source>
</evidence>
<keyword evidence="8" id="KW-0255">Endonuclease</keyword>
<dbReference type="GO" id="GO:0005739">
    <property type="term" value="C:mitochondrion"/>
    <property type="evidence" value="ECO:0007669"/>
    <property type="project" value="EnsemblFungi"/>
</dbReference>
<dbReference type="InterPro" id="IPR027794">
    <property type="entry name" value="tRNase_Z_dom"/>
</dbReference>
<dbReference type="RefSeq" id="XP_001382363.2">
    <property type="nucleotide sequence ID" value="XM_001382326.1"/>
</dbReference>
<dbReference type="GO" id="GO:0042781">
    <property type="term" value="F:3'-tRNA processing endoribonuclease activity"/>
    <property type="evidence" value="ECO:0007669"/>
    <property type="project" value="UniProtKB-EC"/>
</dbReference>
<dbReference type="STRING" id="322104.A3LNH6"/>
<evidence type="ECO:0000259" key="12">
    <source>
        <dbReference type="Pfam" id="PF13691"/>
    </source>
</evidence>
<dbReference type="CDD" id="cd07718">
    <property type="entry name" value="RNaseZ_ELAC1_ELAC2-C-term-like_MBL-fold"/>
    <property type="match status" value="1"/>
</dbReference>
<dbReference type="GeneID" id="4836697"/>
<dbReference type="InterPro" id="IPR047151">
    <property type="entry name" value="RNZ2-like"/>
</dbReference>
<protein>
    <recommendedName>
        <fullName evidence="4">ribonuclease Z</fullName>
        <ecNumber evidence="4">3.1.26.11</ecNumber>
    </recommendedName>
</protein>
<dbReference type="PANTHER" id="PTHR12553">
    <property type="entry name" value="ZINC PHOSPHODIESTERASE ELAC PROTEIN 2"/>
    <property type="match status" value="1"/>
</dbReference>
<evidence type="ECO:0000256" key="1">
    <source>
        <dbReference type="ARBA" id="ARBA00000402"/>
    </source>
</evidence>
<dbReference type="Gene3D" id="3.60.15.10">
    <property type="entry name" value="Ribonuclease Z/Hydroxyacylglutathione hydrolase-like"/>
    <property type="match status" value="2"/>
</dbReference>
<name>A3LNH6_PICST</name>
<evidence type="ECO:0000256" key="7">
    <source>
        <dbReference type="ARBA" id="ARBA00022723"/>
    </source>
</evidence>
<dbReference type="GO" id="GO:0005634">
    <property type="term" value="C:nucleus"/>
    <property type="evidence" value="ECO:0007669"/>
    <property type="project" value="EnsemblFungi"/>
</dbReference>
<evidence type="ECO:0000256" key="10">
    <source>
        <dbReference type="ARBA" id="ARBA00022833"/>
    </source>
</evidence>
<dbReference type="HOGENOM" id="CLU_006220_0_0_1"/>
<feature type="domain" description="tRNase Z endonuclease" evidence="12">
    <location>
        <begin position="5"/>
        <end position="69"/>
    </location>
</feature>
<dbReference type="FunCoup" id="A3LNH6">
    <property type="interactions" value="1248"/>
</dbReference>
<dbReference type="Pfam" id="PF13691">
    <property type="entry name" value="Lactamase_B_4"/>
    <property type="match status" value="1"/>
</dbReference>
<evidence type="ECO:0000256" key="3">
    <source>
        <dbReference type="ARBA" id="ARBA00007823"/>
    </source>
</evidence>
<keyword evidence="6" id="KW-0540">Nuclease</keyword>
<dbReference type="PANTHER" id="PTHR12553:SF49">
    <property type="entry name" value="ZINC PHOSPHODIESTERASE ELAC PROTEIN 2"/>
    <property type="match status" value="1"/>
</dbReference>
<proteinExistence type="inferred from homology"/>
<evidence type="ECO:0000256" key="8">
    <source>
        <dbReference type="ARBA" id="ARBA00022759"/>
    </source>
</evidence>
<comment type="catalytic activity">
    <reaction evidence="1">
        <text>Endonucleolytic cleavage of RNA, removing extra 3' nucleotides from tRNA precursor, generating 3' termini of tRNAs. A 3'-hydroxy group is left at the tRNA terminus and a 5'-phosphoryl group is left at the trailer molecule.</text>
        <dbReference type="EC" id="3.1.26.11"/>
    </reaction>
</comment>
<gene>
    <name evidence="13" type="ORF">PICST_65151</name>
</gene>
<keyword evidence="14" id="KW-1185">Reference proteome</keyword>
<evidence type="ECO:0000256" key="6">
    <source>
        <dbReference type="ARBA" id="ARBA00022722"/>
    </source>
</evidence>